<dbReference type="RefSeq" id="WP_369263503.1">
    <property type="nucleotide sequence ID" value="NZ_CP163440.1"/>
</dbReference>
<sequence length="103" mass="10768">MDTAAGTPGQACGERLCALRLEPLRDGIEPCGTTLLAIALGEASGELGEYRVDVLVGVLCVHQVRGRVGGGELNFQDVVGAAGAELLDQCSTSARERRWLSTL</sequence>
<dbReference type="AlphaFoldDB" id="A0AB39SLB4"/>
<gene>
    <name evidence="1" type="ORF">AB5J50_39695</name>
</gene>
<organism evidence="1">
    <name type="scientific">Streptomyces sp. R35</name>
    <dbReference type="NCBI Taxonomy" id="3238630"/>
    <lineage>
        <taxon>Bacteria</taxon>
        <taxon>Bacillati</taxon>
        <taxon>Actinomycetota</taxon>
        <taxon>Actinomycetes</taxon>
        <taxon>Kitasatosporales</taxon>
        <taxon>Streptomycetaceae</taxon>
        <taxon>Streptomyces</taxon>
    </lineage>
</organism>
<evidence type="ECO:0000313" key="1">
    <source>
        <dbReference type="EMBL" id="XDQ66500.1"/>
    </source>
</evidence>
<dbReference type="EMBL" id="CP163440">
    <property type="protein sequence ID" value="XDQ66500.1"/>
    <property type="molecule type" value="Genomic_DNA"/>
</dbReference>
<name>A0AB39SLB4_9ACTN</name>
<protein>
    <submittedName>
        <fullName evidence="1">Uncharacterized protein</fullName>
    </submittedName>
</protein>
<accession>A0AB39SLB4</accession>
<reference evidence="1" key="1">
    <citation type="submission" date="2024-07" db="EMBL/GenBank/DDBJ databases">
        <authorList>
            <person name="Yu S.T."/>
        </authorList>
    </citation>
    <scope>NUCLEOTIDE SEQUENCE</scope>
    <source>
        <strain evidence="1">R35</strain>
    </source>
</reference>
<proteinExistence type="predicted"/>